<dbReference type="Proteomes" id="UP001597548">
    <property type="component" value="Unassembled WGS sequence"/>
</dbReference>
<accession>A0ABW5ZYN4</accession>
<organism evidence="2 3">
    <name type="scientific">Psychroserpens luteus</name>
    <dbReference type="NCBI Taxonomy" id="1434066"/>
    <lineage>
        <taxon>Bacteria</taxon>
        <taxon>Pseudomonadati</taxon>
        <taxon>Bacteroidota</taxon>
        <taxon>Flavobacteriia</taxon>
        <taxon>Flavobacteriales</taxon>
        <taxon>Flavobacteriaceae</taxon>
        <taxon>Psychroserpens</taxon>
    </lineage>
</organism>
<feature type="transmembrane region" description="Helical" evidence="1">
    <location>
        <begin position="79"/>
        <end position="98"/>
    </location>
</feature>
<evidence type="ECO:0000313" key="2">
    <source>
        <dbReference type="EMBL" id="MFD2917651.1"/>
    </source>
</evidence>
<evidence type="ECO:0000313" key="3">
    <source>
        <dbReference type="Proteomes" id="UP001597548"/>
    </source>
</evidence>
<dbReference type="RefSeq" id="WP_194509735.1">
    <property type="nucleotide sequence ID" value="NZ_JADILU010000009.1"/>
</dbReference>
<name>A0ABW5ZYN4_9FLAO</name>
<keyword evidence="1" id="KW-1133">Transmembrane helix</keyword>
<feature type="transmembrane region" description="Helical" evidence="1">
    <location>
        <begin position="50"/>
        <end position="67"/>
    </location>
</feature>
<dbReference type="EMBL" id="JBHUOS010000015">
    <property type="protein sequence ID" value="MFD2917651.1"/>
    <property type="molecule type" value="Genomic_DNA"/>
</dbReference>
<sequence length="99" mass="11000">MKYAVASIILAVLALVIIVVCNQSLSELYIEQLSKESIDPSPKLFTVNSIYKLAFASIGLISFLLGLKAYKIIKSWSVVALCLAIFVMILAFTPLYMYF</sequence>
<keyword evidence="1" id="KW-0812">Transmembrane</keyword>
<evidence type="ECO:0000256" key="1">
    <source>
        <dbReference type="SAM" id="Phobius"/>
    </source>
</evidence>
<reference evidence="3" key="1">
    <citation type="journal article" date="2019" name="Int. J. Syst. Evol. Microbiol.">
        <title>The Global Catalogue of Microorganisms (GCM) 10K type strain sequencing project: providing services to taxonomists for standard genome sequencing and annotation.</title>
        <authorList>
            <consortium name="The Broad Institute Genomics Platform"/>
            <consortium name="The Broad Institute Genome Sequencing Center for Infectious Disease"/>
            <person name="Wu L."/>
            <person name="Ma J."/>
        </authorList>
    </citation>
    <scope>NUCLEOTIDE SEQUENCE [LARGE SCALE GENOMIC DNA]</scope>
    <source>
        <strain evidence="3">KCTC 32514</strain>
    </source>
</reference>
<comment type="caution">
    <text evidence="2">The sequence shown here is derived from an EMBL/GenBank/DDBJ whole genome shotgun (WGS) entry which is preliminary data.</text>
</comment>
<evidence type="ECO:0008006" key="4">
    <source>
        <dbReference type="Google" id="ProtNLM"/>
    </source>
</evidence>
<gene>
    <name evidence="2" type="ORF">ACFS29_18510</name>
</gene>
<keyword evidence="3" id="KW-1185">Reference proteome</keyword>
<proteinExistence type="predicted"/>
<keyword evidence="1" id="KW-0472">Membrane</keyword>
<protein>
    <recommendedName>
        <fullName evidence="4">DUF1634 domain-containing protein</fullName>
    </recommendedName>
</protein>